<sequence>MMAGDKNHANMLTKPVINKKTPRPFLLQIRMEITATRCLYRSKNLGISKTPQSRMEDLTDKSVLNSTEDSDKFE</sequence>
<comment type="caution">
    <text evidence="2">The sequence shown here is derived from an EMBL/GenBank/DDBJ whole genome shotgun (WGS) entry which is preliminary data.</text>
</comment>
<name>A0AA88EB92_FICCA</name>
<keyword evidence="3" id="KW-1185">Reference proteome</keyword>
<gene>
    <name evidence="2" type="ORF">TIFTF001_038292</name>
</gene>
<evidence type="ECO:0000256" key="1">
    <source>
        <dbReference type="SAM" id="MobiDB-lite"/>
    </source>
</evidence>
<feature type="region of interest" description="Disordered" evidence="1">
    <location>
        <begin position="44"/>
        <end position="74"/>
    </location>
</feature>
<reference evidence="2" key="1">
    <citation type="submission" date="2023-07" db="EMBL/GenBank/DDBJ databases">
        <title>draft genome sequence of fig (Ficus carica).</title>
        <authorList>
            <person name="Takahashi T."/>
            <person name="Nishimura K."/>
        </authorList>
    </citation>
    <scope>NUCLEOTIDE SEQUENCE</scope>
</reference>
<organism evidence="2 3">
    <name type="scientific">Ficus carica</name>
    <name type="common">Common fig</name>
    <dbReference type="NCBI Taxonomy" id="3494"/>
    <lineage>
        <taxon>Eukaryota</taxon>
        <taxon>Viridiplantae</taxon>
        <taxon>Streptophyta</taxon>
        <taxon>Embryophyta</taxon>
        <taxon>Tracheophyta</taxon>
        <taxon>Spermatophyta</taxon>
        <taxon>Magnoliopsida</taxon>
        <taxon>eudicotyledons</taxon>
        <taxon>Gunneridae</taxon>
        <taxon>Pentapetalae</taxon>
        <taxon>rosids</taxon>
        <taxon>fabids</taxon>
        <taxon>Rosales</taxon>
        <taxon>Moraceae</taxon>
        <taxon>Ficeae</taxon>
        <taxon>Ficus</taxon>
    </lineage>
</organism>
<dbReference type="AlphaFoldDB" id="A0AA88EB92"/>
<protein>
    <submittedName>
        <fullName evidence="2">Uncharacterized protein</fullName>
    </submittedName>
</protein>
<accession>A0AA88EB92</accession>
<dbReference type="EMBL" id="BTGU01000800">
    <property type="protein sequence ID" value="GMN69241.1"/>
    <property type="molecule type" value="Genomic_DNA"/>
</dbReference>
<evidence type="ECO:0000313" key="2">
    <source>
        <dbReference type="EMBL" id="GMN69241.1"/>
    </source>
</evidence>
<dbReference type="Proteomes" id="UP001187192">
    <property type="component" value="Unassembled WGS sequence"/>
</dbReference>
<evidence type="ECO:0000313" key="3">
    <source>
        <dbReference type="Proteomes" id="UP001187192"/>
    </source>
</evidence>
<proteinExistence type="predicted"/>